<reference evidence="1 3" key="1">
    <citation type="submission" date="2020-12" db="EMBL/GenBank/DDBJ databases">
        <title>FDA dAtabase for Regulatory Grade micrObial Sequences (FDA-ARGOS): Supporting development and validation of Infectious Disease Dx tests.</title>
        <authorList>
            <person name="Minogue T."/>
            <person name="Wolcott M."/>
            <person name="Wasieloski L."/>
            <person name="Aguilar W."/>
            <person name="Moore D."/>
            <person name="Jaissle J."/>
            <person name="Tallon L."/>
            <person name="Sadzewicz L."/>
            <person name="Zhao X."/>
            <person name="Boylan J."/>
            <person name="Ott S."/>
            <person name="Bowen H."/>
            <person name="Vavikolanu K."/>
            <person name="Mehta A."/>
            <person name="Aluvathingal J."/>
            <person name="Nadendla S."/>
            <person name="Yan Y."/>
            <person name="Sichtig H."/>
        </authorList>
    </citation>
    <scope>NUCLEOTIDE SEQUENCE [LARGE SCALE GENOMIC DNA]</scope>
    <source>
        <strain evidence="1 3">FDAARGOS_949</strain>
    </source>
</reference>
<evidence type="ECO:0000313" key="3">
    <source>
        <dbReference type="Proteomes" id="UP000594892"/>
    </source>
</evidence>
<sequence length="320" mass="34613">MTAVVQSVPWVGLRDTAVRDLGWLLASADLLAASAEAPLARPWRGPGEAARIAAWLSALDADPAPLAAALGAARPTRLGRYAEALLEFFAAQAPAWTLVAANLPVRVSGRTLGECDLLLVAPDGERLHWELAVKCYLCAAPDGTAALRDYVGPNLADRFDLKYRRLVDHQLRLSARDEFAFAGQPGPWAARMLVKGWLFYRDGAAVTAPAALDPAHSRGFWTPCGNWPSLAARQPAGTRWVVLPRLAWLAPRRFEDAGQDGALVPLDATTLFEAVRARPAPCLVAAVRRGEDGAWHEMLRGFIVDDGWPARVHAFAAPQR</sequence>
<evidence type="ECO:0000313" key="1">
    <source>
        <dbReference type="EMBL" id="QPQ93831.1"/>
    </source>
</evidence>
<dbReference type="EMBL" id="CP099587">
    <property type="protein sequence ID" value="USS44927.1"/>
    <property type="molecule type" value="Genomic_DNA"/>
</dbReference>
<dbReference type="EMBL" id="CP065601">
    <property type="protein sequence ID" value="QPQ93831.1"/>
    <property type="molecule type" value="Genomic_DNA"/>
</dbReference>
<accession>A0AAP9Y3F1</accession>
<dbReference type="RefSeq" id="WP_035982481.1">
    <property type="nucleotide sequence ID" value="NZ_CP021074.1"/>
</dbReference>
<organism evidence="1 3">
    <name type="scientific">Burkholderia glumae</name>
    <name type="common">Pseudomonas glumae</name>
    <dbReference type="NCBI Taxonomy" id="337"/>
    <lineage>
        <taxon>Bacteria</taxon>
        <taxon>Pseudomonadati</taxon>
        <taxon>Pseudomonadota</taxon>
        <taxon>Betaproteobacteria</taxon>
        <taxon>Burkholderiales</taxon>
        <taxon>Burkholderiaceae</taxon>
        <taxon>Burkholderia</taxon>
    </lineage>
</organism>
<evidence type="ECO:0000313" key="2">
    <source>
        <dbReference type="EMBL" id="USS44927.1"/>
    </source>
</evidence>
<dbReference type="InterPro" id="IPR015003">
    <property type="entry name" value="DUF1853"/>
</dbReference>
<name>A0AAP9Y3F1_BURGL</name>
<keyword evidence="4" id="KW-1185">Reference proteome</keyword>
<dbReference type="Proteomes" id="UP001056386">
    <property type="component" value="Chromosome 1"/>
</dbReference>
<dbReference type="Proteomes" id="UP000594892">
    <property type="component" value="Chromosome 2"/>
</dbReference>
<gene>
    <name evidence="1" type="ORF">I6H06_16630</name>
    <name evidence="2" type="ORF">NFI99_25280</name>
</gene>
<proteinExistence type="predicted"/>
<evidence type="ECO:0000313" key="4">
    <source>
        <dbReference type="Proteomes" id="UP001056386"/>
    </source>
</evidence>
<dbReference type="GeneID" id="45697662"/>
<dbReference type="Pfam" id="PF08907">
    <property type="entry name" value="DUF1853"/>
    <property type="match status" value="1"/>
</dbReference>
<reference evidence="2" key="2">
    <citation type="submission" date="2022-06" db="EMBL/GenBank/DDBJ databases">
        <title>Draft genome sequence of Burkholderia glumae strain GR20004 isolated from rice panicle showing bacterial panicle blight.</title>
        <authorList>
            <person name="Choi S.Y."/>
            <person name="Lee Y.H."/>
        </authorList>
    </citation>
    <scope>NUCLEOTIDE SEQUENCE</scope>
    <source>
        <strain evidence="2">GR20004</strain>
    </source>
</reference>
<dbReference type="AlphaFoldDB" id="A0AAP9Y3F1"/>
<protein>
    <submittedName>
        <fullName evidence="1">DUF1853 family protein</fullName>
    </submittedName>
</protein>